<dbReference type="InterPro" id="IPR013449">
    <property type="entry name" value="Rhamnulokinase"/>
</dbReference>
<evidence type="ECO:0000259" key="8">
    <source>
        <dbReference type="Pfam" id="PF00370"/>
    </source>
</evidence>
<dbReference type="Pfam" id="PF00370">
    <property type="entry name" value="FGGY_N"/>
    <property type="match status" value="1"/>
</dbReference>
<dbReference type="PANTHER" id="PTHR10196:SF93">
    <property type="entry name" value="L-RHAMNULOKINASE"/>
    <property type="match status" value="1"/>
</dbReference>
<comment type="caution">
    <text evidence="10">The sequence shown here is derived from an EMBL/GenBank/DDBJ whole genome shotgun (WGS) entry which is preliminary data.</text>
</comment>
<dbReference type="GO" id="GO:0005829">
    <property type="term" value="C:cytosol"/>
    <property type="evidence" value="ECO:0007669"/>
    <property type="project" value="TreeGrafter"/>
</dbReference>
<evidence type="ECO:0000256" key="2">
    <source>
        <dbReference type="ARBA" id="ARBA00022679"/>
    </source>
</evidence>
<evidence type="ECO:0000256" key="1">
    <source>
        <dbReference type="ARBA" id="ARBA00009156"/>
    </source>
</evidence>
<evidence type="ECO:0000259" key="9">
    <source>
        <dbReference type="Pfam" id="PF02782"/>
    </source>
</evidence>
<dbReference type="CDD" id="cd07771">
    <property type="entry name" value="ASKHA_NBD_FGGY_RhaB-like"/>
    <property type="match status" value="1"/>
</dbReference>
<accession>A0A921MRR0</accession>
<evidence type="ECO:0000256" key="3">
    <source>
        <dbReference type="ARBA" id="ARBA00022741"/>
    </source>
</evidence>
<dbReference type="InterPro" id="IPR018484">
    <property type="entry name" value="FGGY_N"/>
</dbReference>
<feature type="domain" description="Carbohydrate kinase FGGY C-terminal" evidence="9">
    <location>
        <begin position="259"/>
        <end position="446"/>
    </location>
</feature>
<keyword evidence="2" id="KW-0808">Transferase</keyword>
<dbReference type="EMBL" id="DYUD01000017">
    <property type="protein sequence ID" value="HJG88967.1"/>
    <property type="molecule type" value="Genomic_DNA"/>
</dbReference>
<keyword evidence="5" id="KW-0067">ATP-binding</keyword>
<dbReference type="GO" id="GO:0019301">
    <property type="term" value="P:rhamnose catabolic process"/>
    <property type="evidence" value="ECO:0007669"/>
    <property type="project" value="InterPro"/>
</dbReference>
<dbReference type="InterPro" id="IPR043129">
    <property type="entry name" value="ATPase_NBD"/>
</dbReference>
<dbReference type="InterPro" id="IPR018485">
    <property type="entry name" value="FGGY_C"/>
</dbReference>
<evidence type="ECO:0000256" key="5">
    <source>
        <dbReference type="ARBA" id="ARBA00022840"/>
    </source>
</evidence>
<dbReference type="GO" id="GO:0008993">
    <property type="term" value="F:rhamnulokinase activity"/>
    <property type="evidence" value="ECO:0007669"/>
    <property type="project" value="InterPro"/>
</dbReference>
<keyword evidence="6" id="KW-1015">Disulfide bond</keyword>
<dbReference type="AlphaFoldDB" id="A0A921MRR0"/>
<evidence type="ECO:0000256" key="4">
    <source>
        <dbReference type="ARBA" id="ARBA00022777"/>
    </source>
</evidence>
<dbReference type="Proteomes" id="UP000757103">
    <property type="component" value="Unassembled WGS sequence"/>
</dbReference>
<name>A0A921MRR0_9BACT</name>
<dbReference type="GO" id="GO:0006071">
    <property type="term" value="P:glycerol metabolic process"/>
    <property type="evidence" value="ECO:0007669"/>
    <property type="project" value="TreeGrafter"/>
</dbReference>
<gene>
    <name evidence="10" type="ORF">K8U91_05780</name>
</gene>
<evidence type="ECO:0000256" key="6">
    <source>
        <dbReference type="ARBA" id="ARBA00023157"/>
    </source>
</evidence>
<keyword evidence="7" id="KW-0684">Rhamnose metabolism</keyword>
<keyword evidence="4" id="KW-0418">Kinase</keyword>
<dbReference type="GO" id="GO:0004370">
    <property type="term" value="F:glycerol kinase activity"/>
    <property type="evidence" value="ECO:0007669"/>
    <property type="project" value="TreeGrafter"/>
</dbReference>
<organism evidence="10 11">
    <name type="scientific">Barnesiella viscericola</name>
    <dbReference type="NCBI Taxonomy" id="397865"/>
    <lineage>
        <taxon>Bacteria</taxon>
        <taxon>Pseudomonadati</taxon>
        <taxon>Bacteroidota</taxon>
        <taxon>Bacteroidia</taxon>
        <taxon>Bacteroidales</taxon>
        <taxon>Barnesiellaceae</taxon>
        <taxon>Barnesiella</taxon>
    </lineage>
</organism>
<dbReference type="Gene3D" id="3.30.420.40">
    <property type="match status" value="2"/>
</dbReference>
<dbReference type="SUPFAM" id="SSF53067">
    <property type="entry name" value="Actin-like ATPase domain"/>
    <property type="match status" value="2"/>
</dbReference>
<sequence>MKEVYLAVDFGGGSGRVIAGYPAEGGLQLETVYRFPNRQVRMGGRIYWDFLSLFEDMKRGIRMAVDKGYRIKSVGIDTWGVDFGLIDKQGNLLGNPVCYRDSRTDGMPEQVFARIDPSAHYAVAGTQVMAINTLFQLYAMKQEGSPLLDVADRLLFMPDLFSYFLTGVANNEYSIASTSELMDIRACRWNESLMRELGLPEHLFGDIVMPGTSRGALKPDVKAELGLDYDVEVIAVASHDTASAVYAVPTAAEGEVTAFLSSGTWSLLGVVCDEPVLTEEARLHGFTNEGGAEGKICFLQNITGLWILQRLMGEWGDAGLCTDYEVLIPAAEEAEFATCIDVDDTRFASPVNMADAIVGYCREQGTPEPHTQGEFVKCVLLSLAERYRRGVEGLNRLLPRPITRLQIIGGGSQNRYLNRLTSQSTGLPVTAGPVEATAIGNIRAQMELVARR</sequence>
<reference evidence="10" key="2">
    <citation type="submission" date="2021-09" db="EMBL/GenBank/DDBJ databases">
        <authorList>
            <person name="Gilroy R."/>
        </authorList>
    </citation>
    <scope>NUCLEOTIDE SEQUENCE</scope>
    <source>
        <strain evidence="10">CHK121-7720</strain>
    </source>
</reference>
<keyword evidence="3" id="KW-0547">Nucleotide-binding</keyword>
<protein>
    <submittedName>
        <fullName evidence="10">Rhamnulokinase</fullName>
    </submittedName>
</protein>
<evidence type="ECO:0000313" key="11">
    <source>
        <dbReference type="Proteomes" id="UP000757103"/>
    </source>
</evidence>
<dbReference type="PANTHER" id="PTHR10196">
    <property type="entry name" value="SUGAR KINASE"/>
    <property type="match status" value="1"/>
</dbReference>
<dbReference type="GO" id="GO:0005524">
    <property type="term" value="F:ATP binding"/>
    <property type="evidence" value="ECO:0007669"/>
    <property type="project" value="UniProtKB-KW"/>
</dbReference>
<dbReference type="Pfam" id="PF02782">
    <property type="entry name" value="FGGY_C"/>
    <property type="match status" value="1"/>
</dbReference>
<evidence type="ECO:0000313" key="10">
    <source>
        <dbReference type="EMBL" id="HJG88967.1"/>
    </source>
</evidence>
<reference evidence="10" key="1">
    <citation type="journal article" date="2021" name="PeerJ">
        <title>Extensive microbial diversity within the chicken gut microbiome revealed by metagenomics and culture.</title>
        <authorList>
            <person name="Gilroy R."/>
            <person name="Ravi A."/>
            <person name="Getino M."/>
            <person name="Pursley I."/>
            <person name="Horton D.L."/>
            <person name="Alikhan N.F."/>
            <person name="Baker D."/>
            <person name="Gharbi K."/>
            <person name="Hall N."/>
            <person name="Watson M."/>
            <person name="Adriaenssens E.M."/>
            <person name="Foster-Nyarko E."/>
            <person name="Jarju S."/>
            <person name="Secka A."/>
            <person name="Antonio M."/>
            <person name="Oren A."/>
            <person name="Chaudhuri R.R."/>
            <person name="La Ragione R."/>
            <person name="Hildebrand F."/>
            <person name="Pallen M.J."/>
        </authorList>
    </citation>
    <scope>NUCLEOTIDE SEQUENCE</scope>
    <source>
        <strain evidence="10">CHK121-7720</strain>
    </source>
</reference>
<evidence type="ECO:0000256" key="7">
    <source>
        <dbReference type="ARBA" id="ARBA00023308"/>
    </source>
</evidence>
<proteinExistence type="inferred from homology"/>
<dbReference type="RefSeq" id="WP_273305983.1">
    <property type="nucleotide sequence ID" value="NZ_DYUD01000017.1"/>
</dbReference>
<feature type="domain" description="Carbohydrate kinase FGGY N-terminal" evidence="8">
    <location>
        <begin position="4"/>
        <end position="245"/>
    </location>
</feature>
<comment type="similarity">
    <text evidence="1">Belongs to the FGGY kinase family.</text>
</comment>